<reference evidence="12" key="1">
    <citation type="submission" date="2021-03" db="EMBL/GenBank/DDBJ databases">
        <authorList>
            <person name="Tagirdzhanova G."/>
        </authorList>
    </citation>
    <scope>NUCLEOTIDE SEQUENCE</scope>
</reference>
<protein>
    <recommendedName>
        <fullName evidence="5 11">UDP-N-acetylglucosamine transferase subunit ALG14</fullName>
    </recommendedName>
    <alternativeName>
        <fullName evidence="10 11">Asparagine-linked glycosylation protein 14</fullName>
    </alternativeName>
</protein>
<dbReference type="EMBL" id="CAJPDS010000026">
    <property type="protein sequence ID" value="CAF9920651.1"/>
    <property type="molecule type" value="Genomic_DNA"/>
</dbReference>
<dbReference type="PANTHER" id="PTHR12154:SF4">
    <property type="entry name" value="UDP-N-ACETYLGLUCOSAMINE TRANSFERASE SUBUNIT ALG14 HOMOLOG"/>
    <property type="match status" value="1"/>
</dbReference>
<comment type="function">
    <text evidence="11">Involved in protein N-glycosylation. Essential for the second step of the dolichol-linked oligosaccharide pathway. Anchors the catalytic subunit ALG13 to the ER.</text>
</comment>
<dbReference type="AlphaFoldDB" id="A0A8H3F784"/>
<evidence type="ECO:0000313" key="12">
    <source>
        <dbReference type="EMBL" id="CAF9920651.1"/>
    </source>
</evidence>
<sequence length="250" mass="27590">MGFRTTLVVTTFVLFLFLFGLRLTYTLPGYKLGSNPPPPRRRGSPTHLLIVLGSGGHTAEMFSLLHSFDPQSYHHRSYVVSKGDDFSSLKAIEFERSLVDSAASTTGRASDRTGSYSIHVVPRAREIHQPLLTTPVSALGCLWACLLMLRAKPRADVSATPDLILVNGPGTAVIVVFASLILRFLALDRSAWARVRRPTRTIYIESWARVKKLSLSGRILAGTGAVDRMLVQWEPLKGKAGAEWMGWMVK</sequence>
<evidence type="ECO:0000313" key="13">
    <source>
        <dbReference type="Proteomes" id="UP000664521"/>
    </source>
</evidence>
<gene>
    <name evidence="11 12" type="primary">ALG14</name>
    <name evidence="12" type="ORF">HETSPECPRED_004325</name>
</gene>
<feature type="transmembrane region" description="Helical" evidence="11">
    <location>
        <begin position="131"/>
        <end position="151"/>
    </location>
</feature>
<comment type="similarity">
    <text evidence="3 11">Belongs to the ALG14 family.</text>
</comment>
<evidence type="ECO:0000256" key="5">
    <source>
        <dbReference type="ARBA" id="ARBA00017467"/>
    </source>
</evidence>
<dbReference type="OrthoDB" id="17098at2759"/>
<evidence type="ECO:0000256" key="6">
    <source>
        <dbReference type="ARBA" id="ARBA00022692"/>
    </source>
</evidence>
<dbReference type="GO" id="GO:0004577">
    <property type="term" value="F:N-acetylglucosaminyldiphosphodolichol N-acetylglucosaminyltransferase activity"/>
    <property type="evidence" value="ECO:0007669"/>
    <property type="project" value="TreeGrafter"/>
</dbReference>
<accession>A0A8H3F784</accession>
<dbReference type="Gene3D" id="3.40.50.2000">
    <property type="entry name" value="Glycogen Phosphorylase B"/>
    <property type="match status" value="1"/>
</dbReference>
<evidence type="ECO:0000256" key="3">
    <source>
        <dbReference type="ARBA" id="ARBA00009731"/>
    </source>
</evidence>
<evidence type="ECO:0000256" key="11">
    <source>
        <dbReference type="RuleBase" id="RU362127"/>
    </source>
</evidence>
<comment type="subcellular location">
    <subcellularLocation>
        <location evidence="1 11">Endoplasmic reticulum membrane</location>
        <topology evidence="1 11">Single-pass membrane protein</topology>
    </subcellularLocation>
    <subcellularLocation>
        <location evidence="2">Nucleus membrane</location>
        <topology evidence="2">Single-pass membrane protein</topology>
    </subcellularLocation>
</comment>
<feature type="transmembrane region" description="Helical" evidence="11">
    <location>
        <begin position="163"/>
        <end position="186"/>
    </location>
</feature>
<evidence type="ECO:0000256" key="4">
    <source>
        <dbReference type="ARBA" id="ARBA00011335"/>
    </source>
</evidence>
<comment type="caution">
    <text evidence="12">The sequence shown here is derived from an EMBL/GenBank/DDBJ whole genome shotgun (WGS) entry which is preliminary data.</text>
</comment>
<keyword evidence="12" id="KW-0808">Transferase</keyword>
<evidence type="ECO:0000256" key="7">
    <source>
        <dbReference type="ARBA" id="ARBA00022824"/>
    </source>
</evidence>
<dbReference type="GO" id="GO:0043541">
    <property type="term" value="C:UDP-N-acetylglucosamine transferase complex"/>
    <property type="evidence" value="ECO:0007669"/>
    <property type="project" value="TreeGrafter"/>
</dbReference>
<evidence type="ECO:0000256" key="8">
    <source>
        <dbReference type="ARBA" id="ARBA00022989"/>
    </source>
</evidence>
<proteinExistence type="inferred from homology"/>
<keyword evidence="7 11" id="KW-0256">Endoplasmic reticulum</keyword>
<dbReference type="PANTHER" id="PTHR12154">
    <property type="entry name" value="GLYCOSYL TRANSFERASE-RELATED"/>
    <property type="match status" value="1"/>
</dbReference>
<organism evidence="12 13">
    <name type="scientific">Heterodermia speciosa</name>
    <dbReference type="NCBI Taxonomy" id="116794"/>
    <lineage>
        <taxon>Eukaryota</taxon>
        <taxon>Fungi</taxon>
        <taxon>Dikarya</taxon>
        <taxon>Ascomycota</taxon>
        <taxon>Pezizomycotina</taxon>
        <taxon>Lecanoromycetes</taxon>
        <taxon>OSLEUM clade</taxon>
        <taxon>Lecanoromycetidae</taxon>
        <taxon>Caliciales</taxon>
        <taxon>Physciaceae</taxon>
        <taxon>Heterodermia</taxon>
    </lineage>
</organism>
<dbReference type="GO" id="GO:0006488">
    <property type="term" value="P:dolichol-linked oligosaccharide biosynthetic process"/>
    <property type="evidence" value="ECO:0007669"/>
    <property type="project" value="InterPro"/>
</dbReference>
<keyword evidence="9 11" id="KW-0472">Membrane</keyword>
<keyword evidence="6 11" id="KW-0812">Transmembrane</keyword>
<evidence type="ECO:0000256" key="9">
    <source>
        <dbReference type="ARBA" id="ARBA00023136"/>
    </source>
</evidence>
<comment type="caution">
    <text evidence="11">Lacks conserved residue(s) required for the propagation of feature annotation.</text>
</comment>
<feature type="transmembrane region" description="Helical" evidence="11">
    <location>
        <begin position="48"/>
        <end position="68"/>
    </location>
</feature>
<dbReference type="GO" id="GO:0031965">
    <property type="term" value="C:nuclear membrane"/>
    <property type="evidence" value="ECO:0007669"/>
    <property type="project" value="UniProtKB-SubCell"/>
</dbReference>
<evidence type="ECO:0000256" key="10">
    <source>
        <dbReference type="ARBA" id="ARBA00032062"/>
    </source>
</evidence>
<dbReference type="Proteomes" id="UP000664521">
    <property type="component" value="Unassembled WGS sequence"/>
</dbReference>
<evidence type="ECO:0000256" key="1">
    <source>
        <dbReference type="ARBA" id="ARBA00004389"/>
    </source>
</evidence>
<dbReference type="InterPro" id="IPR013969">
    <property type="entry name" value="Oligosacch_biosynth_Alg14"/>
</dbReference>
<name>A0A8H3F784_9LECA</name>
<keyword evidence="8 11" id="KW-1133">Transmembrane helix</keyword>
<comment type="subunit">
    <text evidence="4 11">Heterodimer with ALG13 to form a functional enzyme.</text>
</comment>
<evidence type="ECO:0000256" key="2">
    <source>
        <dbReference type="ARBA" id="ARBA00004590"/>
    </source>
</evidence>
<dbReference type="Pfam" id="PF08660">
    <property type="entry name" value="Alg14"/>
    <property type="match status" value="1"/>
</dbReference>
<keyword evidence="13" id="KW-1185">Reference proteome</keyword>